<proteinExistence type="predicted"/>
<name>A0A0G8F0W9_BACCE</name>
<dbReference type="Proteomes" id="UP000035214">
    <property type="component" value="Unassembled WGS sequence"/>
</dbReference>
<accession>A0A0G8F0W9</accession>
<evidence type="ECO:0000313" key="2">
    <source>
        <dbReference type="Proteomes" id="UP000035214"/>
    </source>
</evidence>
<sequence>MQVSREHQQGVAIVRALSCYVVLFIADEPQQIKLLSVPGTRA</sequence>
<reference evidence="1 2" key="1">
    <citation type="submission" date="2015-04" db="EMBL/GenBank/DDBJ databases">
        <title>Draft Genome Sequences of Eight Spore-Forming Food Isolates of Bacillus cereus Genome sequencing.</title>
        <authorList>
            <person name="Krawcyk A.O."/>
            <person name="de Jong A."/>
            <person name="Eijlander R.T."/>
            <person name="Berendsen E.M."/>
            <person name="Holsappel S."/>
            <person name="Wells-Bennik M."/>
            <person name="Kuipers O.P."/>
        </authorList>
    </citation>
    <scope>NUCLEOTIDE SEQUENCE [LARGE SCALE GENOMIC DNA]</scope>
    <source>
        <strain evidence="1 2">B4077</strain>
    </source>
</reference>
<gene>
    <name evidence="1" type="ORF">B4077_3467</name>
</gene>
<dbReference type="EMBL" id="LCYI01000022">
    <property type="protein sequence ID" value="KLA29407.1"/>
    <property type="molecule type" value="Genomic_DNA"/>
</dbReference>
<organism evidence="1 2">
    <name type="scientific">Bacillus cereus</name>
    <dbReference type="NCBI Taxonomy" id="1396"/>
    <lineage>
        <taxon>Bacteria</taxon>
        <taxon>Bacillati</taxon>
        <taxon>Bacillota</taxon>
        <taxon>Bacilli</taxon>
        <taxon>Bacillales</taxon>
        <taxon>Bacillaceae</taxon>
        <taxon>Bacillus</taxon>
        <taxon>Bacillus cereus group</taxon>
    </lineage>
</organism>
<evidence type="ECO:0000313" key="1">
    <source>
        <dbReference type="EMBL" id="KLA29407.1"/>
    </source>
</evidence>
<protein>
    <submittedName>
        <fullName evidence="1">Uncharacterized protein</fullName>
    </submittedName>
</protein>
<comment type="caution">
    <text evidence="1">The sequence shown here is derived from an EMBL/GenBank/DDBJ whole genome shotgun (WGS) entry which is preliminary data.</text>
</comment>
<dbReference type="PATRIC" id="fig|1396.428.peg.4562"/>
<dbReference type="AlphaFoldDB" id="A0A0G8F0W9"/>